<evidence type="ECO:0000313" key="11">
    <source>
        <dbReference type="Proteomes" id="UP000242180"/>
    </source>
</evidence>
<evidence type="ECO:0000256" key="1">
    <source>
        <dbReference type="ARBA" id="ARBA00010617"/>
    </source>
</evidence>
<feature type="transmembrane region" description="Helical" evidence="9">
    <location>
        <begin position="29"/>
        <end position="48"/>
    </location>
</feature>
<organism evidence="10 11">
    <name type="scientific">Syncephalastrum racemosum</name>
    <name type="common">Filamentous fungus</name>
    <dbReference type="NCBI Taxonomy" id="13706"/>
    <lineage>
        <taxon>Eukaryota</taxon>
        <taxon>Fungi</taxon>
        <taxon>Fungi incertae sedis</taxon>
        <taxon>Mucoromycota</taxon>
        <taxon>Mucoromycotina</taxon>
        <taxon>Mucoromycetes</taxon>
        <taxon>Mucorales</taxon>
        <taxon>Syncephalastraceae</taxon>
        <taxon>Syncephalastrum</taxon>
    </lineage>
</organism>
<dbReference type="PANTHER" id="PTHR24291:SF50">
    <property type="entry name" value="BIFUNCTIONAL ALBAFLAVENONE MONOOXYGENASE_TERPENE SYNTHASE"/>
    <property type="match status" value="1"/>
</dbReference>
<comment type="cofactor">
    <cofactor evidence="7">
        <name>heme</name>
        <dbReference type="ChEBI" id="CHEBI:30413"/>
    </cofactor>
</comment>
<dbReference type="OMA" id="KHPFAGM"/>
<keyword evidence="9" id="KW-0472">Membrane</keyword>
<dbReference type="PROSITE" id="PS00086">
    <property type="entry name" value="CYTOCHROME_P450"/>
    <property type="match status" value="1"/>
</dbReference>
<name>A0A1X2HC35_SYNRA</name>
<evidence type="ECO:0000256" key="5">
    <source>
        <dbReference type="ARBA" id="ARBA00023004"/>
    </source>
</evidence>
<dbReference type="InterPro" id="IPR050196">
    <property type="entry name" value="Cytochrome_P450_Monoox"/>
</dbReference>
<accession>A0A1X2HC35</accession>
<evidence type="ECO:0000313" key="10">
    <source>
        <dbReference type="EMBL" id="ORY96310.1"/>
    </source>
</evidence>
<dbReference type="STRING" id="13706.A0A1X2HC35"/>
<evidence type="ECO:0000256" key="7">
    <source>
        <dbReference type="PIRSR" id="PIRSR602401-1"/>
    </source>
</evidence>
<comment type="similarity">
    <text evidence="1 8">Belongs to the cytochrome P450 family.</text>
</comment>
<sequence length="533" mass="60523">MDPIINIYEKYVLPLTLQADKALRKHKKVSISLAVALTTVFIVTQRILKPPKALRQVPYVGAVGYLRARISGTPLSEIVRKYTLPAALKTDHGLYTRFDQNGWALHITTPDLAKRFLMKTDVFAKADLKSQLEGTMVGRFFYGRNILFTNGTEWKKHRKIANPAFHRAMPVELFGQLTHKLFKAMDSPDVDYDAVNFHDLMTRWTLSAIGIAGFGFDFQALEDKNNEWVRVYNSIDTASRDFKYAVFPFFDRNLLWLNRTRRAKHEDLTRFLNLIDGIIENKRKAIQEQEFSTVKESERDLLTLMVESEKAGEGTLTDEELKSNLCVFFLAGHDTTANALTFAIYYLAVNPDIQEKAREEAIKAFGDNHGDILPTAEETKELQYINCIIKETLRIAPPATGVISRGLTTDSEISGMVFPKGTRVMLDIYELHHNPRIWSNPEKFDPDRFLPGGEAEQLASNGSSMAWVPFSNGARQCIGANFSLAEQRVLLPLLLRKFEWSLPEGSPHKDRPITGNMGVLSAVDLRISFKKRY</sequence>
<evidence type="ECO:0000256" key="2">
    <source>
        <dbReference type="ARBA" id="ARBA00022617"/>
    </source>
</evidence>
<reference evidence="10 11" key="1">
    <citation type="submission" date="2016-07" db="EMBL/GenBank/DDBJ databases">
        <title>Pervasive Adenine N6-methylation of Active Genes in Fungi.</title>
        <authorList>
            <consortium name="DOE Joint Genome Institute"/>
            <person name="Mondo S.J."/>
            <person name="Dannebaum R.O."/>
            <person name="Kuo R.C."/>
            <person name="Labutti K."/>
            <person name="Haridas S."/>
            <person name="Kuo A."/>
            <person name="Salamov A."/>
            <person name="Ahrendt S.R."/>
            <person name="Lipzen A."/>
            <person name="Sullivan W."/>
            <person name="Andreopoulos W.B."/>
            <person name="Clum A."/>
            <person name="Lindquist E."/>
            <person name="Daum C."/>
            <person name="Ramamoorthy G.K."/>
            <person name="Gryganskyi A."/>
            <person name="Culley D."/>
            <person name="Magnuson J.K."/>
            <person name="James T.Y."/>
            <person name="O'Malley M.A."/>
            <person name="Stajich J.E."/>
            <person name="Spatafora J.W."/>
            <person name="Visel A."/>
            <person name="Grigoriev I.V."/>
        </authorList>
    </citation>
    <scope>NUCLEOTIDE SEQUENCE [LARGE SCALE GENOMIC DNA]</scope>
    <source>
        <strain evidence="10 11">NRRL 2496</strain>
    </source>
</reference>
<feature type="binding site" description="axial binding residue" evidence="7">
    <location>
        <position position="477"/>
    </location>
    <ligand>
        <name>heme</name>
        <dbReference type="ChEBI" id="CHEBI:30413"/>
    </ligand>
    <ligandPart>
        <name>Fe</name>
        <dbReference type="ChEBI" id="CHEBI:18248"/>
    </ligandPart>
</feature>
<dbReference type="GO" id="GO:0005506">
    <property type="term" value="F:iron ion binding"/>
    <property type="evidence" value="ECO:0007669"/>
    <property type="project" value="InterPro"/>
</dbReference>
<keyword evidence="5 7" id="KW-0408">Iron</keyword>
<keyword evidence="9" id="KW-1133">Transmembrane helix</keyword>
<protein>
    <submittedName>
        <fullName evidence="10">Cytochrome P450</fullName>
    </submittedName>
</protein>
<dbReference type="InParanoid" id="A0A1X2HC35"/>
<dbReference type="PRINTS" id="PR00463">
    <property type="entry name" value="EP450I"/>
</dbReference>
<gene>
    <name evidence="10" type="ORF">BCR43DRAFT_514722</name>
</gene>
<dbReference type="Pfam" id="PF00067">
    <property type="entry name" value="p450"/>
    <property type="match status" value="1"/>
</dbReference>
<evidence type="ECO:0000256" key="9">
    <source>
        <dbReference type="SAM" id="Phobius"/>
    </source>
</evidence>
<keyword evidence="6 8" id="KW-0503">Monooxygenase</keyword>
<dbReference type="Gene3D" id="1.10.630.10">
    <property type="entry name" value="Cytochrome P450"/>
    <property type="match status" value="1"/>
</dbReference>
<keyword evidence="2 7" id="KW-0349">Heme</keyword>
<dbReference type="GO" id="GO:0020037">
    <property type="term" value="F:heme binding"/>
    <property type="evidence" value="ECO:0007669"/>
    <property type="project" value="InterPro"/>
</dbReference>
<dbReference type="PRINTS" id="PR00385">
    <property type="entry name" value="P450"/>
</dbReference>
<evidence type="ECO:0000256" key="8">
    <source>
        <dbReference type="RuleBase" id="RU000461"/>
    </source>
</evidence>
<evidence type="ECO:0000256" key="6">
    <source>
        <dbReference type="ARBA" id="ARBA00023033"/>
    </source>
</evidence>
<dbReference type="InterPro" id="IPR002401">
    <property type="entry name" value="Cyt_P450_E_grp-I"/>
</dbReference>
<evidence type="ECO:0000256" key="3">
    <source>
        <dbReference type="ARBA" id="ARBA00022723"/>
    </source>
</evidence>
<dbReference type="AlphaFoldDB" id="A0A1X2HC35"/>
<comment type="caution">
    <text evidence="10">The sequence shown here is derived from an EMBL/GenBank/DDBJ whole genome shotgun (WGS) entry which is preliminary data.</text>
</comment>
<dbReference type="EMBL" id="MCGN01000005">
    <property type="protein sequence ID" value="ORY96310.1"/>
    <property type="molecule type" value="Genomic_DNA"/>
</dbReference>
<dbReference type="InterPro" id="IPR001128">
    <property type="entry name" value="Cyt_P450"/>
</dbReference>
<keyword evidence="3 7" id="KW-0479">Metal-binding</keyword>
<dbReference type="GO" id="GO:0004497">
    <property type="term" value="F:monooxygenase activity"/>
    <property type="evidence" value="ECO:0007669"/>
    <property type="project" value="UniProtKB-KW"/>
</dbReference>
<dbReference type="InterPro" id="IPR017972">
    <property type="entry name" value="Cyt_P450_CS"/>
</dbReference>
<dbReference type="SUPFAM" id="SSF48264">
    <property type="entry name" value="Cytochrome P450"/>
    <property type="match status" value="1"/>
</dbReference>
<evidence type="ECO:0000256" key="4">
    <source>
        <dbReference type="ARBA" id="ARBA00023002"/>
    </source>
</evidence>
<dbReference type="Proteomes" id="UP000242180">
    <property type="component" value="Unassembled WGS sequence"/>
</dbReference>
<keyword evidence="9" id="KW-0812">Transmembrane</keyword>
<dbReference type="PANTHER" id="PTHR24291">
    <property type="entry name" value="CYTOCHROME P450 FAMILY 4"/>
    <property type="match status" value="1"/>
</dbReference>
<proteinExistence type="inferred from homology"/>
<dbReference type="OrthoDB" id="1470350at2759"/>
<dbReference type="GO" id="GO:0016705">
    <property type="term" value="F:oxidoreductase activity, acting on paired donors, with incorporation or reduction of molecular oxygen"/>
    <property type="evidence" value="ECO:0007669"/>
    <property type="project" value="InterPro"/>
</dbReference>
<keyword evidence="4 8" id="KW-0560">Oxidoreductase</keyword>
<dbReference type="InterPro" id="IPR036396">
    <property type="entry name" value="Cyt_P450_sf"/>
</dbReference>
<keyword evidence="11" id="KW-1185">Reference proteome</keyword>